<reference evidence="9" key="1">
    <citation type="submission" date="2016-10" db="EMBL/GenBank/DDBJ databases">
        <authorList>
            <person name="Varghese N."/>
            <person name="Submissions S."/>
        </authorList>
    </citation>
    <scope>NUCLEOTIDE SEQUENCE [LARGE SCALE GENOMIC DNA]</scope>
    <source>
        <strain evidence="9">CGMCC 1.10121</strain>
    </source>
</reference>
<dbReference type="RefSeq" id="WP_089821506.1">
    <property type="nucleotide sequence ID" value="NZ_FODV01000002.1"/>
</dbReference>
<evidence type="ECO:0000256" key="5">
    <source>
        <dbReference type="ARBA" id="ARBA00023136"/>
    </source>
</evidence>
<dbReference type="GO" id="GO:0000271">
    <property type="term" value="P:polysaccharide biosynthetic process"/>
    <property type="evidence" value="ECO:0007669"/>
    <property type="project" value="InterPro"/>
</dbReference>
<feature type="domain" description="GtrA/DPMS transmembrane" evidence="7">
    <location>
        <begin position="16"/>
        <end position="143"/>
    </location>
</feature>
<keyword evidence="4 6" id="KW-1133">Transmembrane helix</keyword>
<dbReference type="PANTHER" id="PTHR38459">
    <property type="entry name" value="PROPHAGE BACTOPRENOL-LINKED GLUCOSE TRANSLOCASE HOMOLOG"/>
    <property type="match status" value="1"/>
</dbReference>
<accession>A0A1H8PHZ6</accession>
<evidence type="ECO:0000256" key="1">
    <source>
        <dbReference type="ARBA" id="ARBA00004141"/>
    </source>
</evidence>
<dbReference type="GO" id="GO:0005886">
    <property type="term" value="C:plasma membrane"/>
    <property type="evidence" value="ECO:0007669"/>
    <property type="project" value="TreeGrafter"/>
</dbReference>
<evidence type="ECO:0000259" key="7">
    <source>
        <dbReference type="Pfam" id="PF04138"/>
    </source>
</evidence>
<dbReference type="InterPro" id="IPR051401">
    <property type="entry name" value="GtrA_CellWall_Glycosyl"/>
</dbReference>
<feature type="transmembrane region" description="Helical" evidence="6">
    <location>
        <begin position="45"/>
        <end position="65"/>
    </location>
</feature>
<comment type="subcellular location">
    <subcellularLocation>
        <location evidence="1">Membrane</location>
        <topology evidence="1">Multi-pass membrane protein</topology>
    </subcellularLocation>
</comment>
<protein>
    <submittedName>
        <fullName evidence="8">Putative flippase GtrA (Transmembrane translocase of bactoprenol-linked glucose)</fullName>
    </submittedName>
</protein>
<gene>
    <name evidence="8" type="ORF">SAMN04487948_102301</name>
</gene>
<keyword evidence="3 6" id="KW-0812">Transmembrane</keyword>
<feature type="transmembrane region" description="Helical" evidence="6">
    <location>
        <begin position="20"/>
        <end position="39"/>
    </location>
</feature>
<dbReference type="Pfam" id="PF04138">
    <property type="entry name" value="GtrA_DPMS_TM"/>
    <property type="match status" value="1"/>
</dbReference>
<evidence type="ECO:0000256" key="3">
    <source>
        <dbReference type="ARBA" id="ARBA00022692"/>
    </source>
</evidence>
<sequence length="148" mass="16164">MSSGVDELVSGVRFGKFASVGAVGAVFDLTVSTVLTVFFDVLPEYAKLVGAEVAIVVMFLINDNWTFAGHGTRGRVNALRRFLKSNLVRSGGLVVQFLIVRGLRMVDVSVVVAGFDLWTIIPFPIAIAASMFFNYVAESLFTWRVTDH</sequence>
<name>A0A1H8PHZ6_9EURY</name>
<evidence type="ECO:0000313" key="9">
    <source>
        <dbReference type="Proteomes" id="UP000199126"/>
    </source>
</evidence>
<keyword evidence="9" id="KW-1185">Reference proteome</keyword>
<dbReference type="PANTHER" id="PTHR38459:SF1">
    <property type="entry name" value="PROPHAGE BACTOPRENOL-LINKED GLUCOSE TRANSLOCASE HOMOLOG"/>
    <property type="match status" value="1"/>
</dbReference>
<dbReference type="OrthoDB" id="44002at2157"/>
<dbReference type="EMBL" id="FODV01000002">
    <property type="protein sequence ID" value="SEO41288.1"/>
    <property type="molecule type" value="Genomic_DNA"/>
</dbReference>
<evidence type="ECO:0000313" key="8">
    <source>
        <dbReference type="EMBL" id="SEO41288.1"/>
    </source>
</evidence>
<proteinExistence type="inferred from homology"/>
<comment type="similarity">
    <text evidence="2">Belongs to the GtrA family.</text>
</comment>
<dbReference type="AlphaFoldDB" id="A0A1H8PHZ6"/>
<dbReference type="Proteomes" id="UP000199126">
    <property type="component" value="Unassembled WGS sequence"/>
</dbReference>
<evidence type="ECO:0000256" key="6">
    <source>
        <dbReference type="SAM" id="Phobius"/>
    </source>
</evidence>
<feature type="transmembrane region" description="Helical" evidence="6">
    <location>
        <begin position="115"/>
        <end position="136"/>
    </location>
</feature>
<evidence type="ECO:0000256" key="4">
    <source>
        <dbReference type="ARBA" id="ARBA00022989"/>
    </source>
</evidence>
<dbReference type="InterPro" id="IPR007267">
    <property type="entry name" value="GtrA_DPMS_TM"/>
</dbReference>
<keyword evidence="5 6" id="KW-0472">Membrane</keyword>
<evidence type="ECO:0000256" key="2">
    <source>
        <dbReference type="ARBA" id="ARBA00009399"/>
    </source>
</evidence>
<organism evidence="8 9">
    <name type="scientific">Halogranum amylolyticum</name>
    <dbReference type="NCBI Taxonomy" id="660520"/>
    <lineage>
        <taxon>Archaea</taxon>
        <taxon>Methanobacteriati</taxon>
        <taxon>Methanobacteriota</taxon>
        <taxon>Stenosarchaea group</taxon>
        <taxon>Halobacteria</taxon>
        <taxon>Halobacteriales</taxon>
        <taxon>Haloferacaceae</taxon>
    </lineage>
</organism>